<keyword evidence="2" id="KW-0560">Oxidoreductase</keyword>
<dbReference type="PANTHER" id="PTHR42760">
    <property type="entry name" value="SHORT-CHAIN DEHYDROGENASES/REDUCTASES FAMILY MEMBER"/>
    <property type="match status" value="1"/>
</dbReference>
<dbReference type="PANTHER" id="PTHR42760:SF37">
    <property type="entry name" value="CLAVALDEHYDE DEHYDROGENASE"/>
    <property type="match status" value="1"/>
</dbReference>
<accession>A0ABR1PX12</accession>
<evidence type="ECO:0000313" key="5">
    <source>
        <dbReference type="Proteomes" id="UP001391051"/>
    </source>
</evidence>
<dbReference type="Proteomes" id="UP001391051">
    <property type="component" value="Unassembled WGS sequence"/>
</dbReference>
<dbReference type="InterPro" id="IPR036291">
    <property type="entry name" value="NAD(P)-bd_dom_sf"/>
</dbReference>
<evidence type="ECO:0000256" key="1">
    <source>
        <dbReference type="ARBA" id="ARBA00006484"/>
    </source>
</evidence>
<organism evidence="4 5">
    <name type="scientific">Apiospora aurea</name>
    <dbReference type="NCBI Taxonomy" id="335848"/>
    <lineage>
        <taxon>Eukaryota</taxon>
        <taxon>Fungi</taxon>
        <taxon>Dikarya</taxon>
        <taxon>Ascomycota</taxon>
        <taxon>Pezizomycotina</taxon>
        <taxon>Sordariomycetes</taxon>
        <taxon>Xylariomycetidae</taxon>
        <taxon>Amphisphaeriales</taxon>
        <taxon>Apiosporaceae</taxon>
        <taxon>Apiospora</taxon>
    </lineage>
</organism>
<reference evidence="4 5" key="1">
    <citation type="submission" date="2023-01" db="EMBL/GenBank/DDBJ databases">
        <title>Analysis of 21 Apiospora genomes using comparative genomics revels a genus with tremendous synthesis potential of carbohydrate active enzymes and secondary metabolites.</title>
        <authorList>
            <person name="Sorensen T."/>
        </authorList>
    </citation>
    <scope>NUCLEOTIDE SEQUENCE [LARGE SCALE GENOMIC DNA]</scope>
    <source>
        <strain evidence="4 5">CBS 24483</strain>
    </source>
</reference>
<comment type="similarity">
    <text evidence="1 3">Belongs to the short-chain dehydrogenases/reductases (SDR) family.</text>
</comment>
<dbReference type="SUPFAM" id="SSF51735">
    <property type="entry name" value="NAD(P)-binding Rossmann-fold domains"/>
    <property type="match status" value="1"/>
</dbReference>
<keyword evidence="5" id="KW-1185">Reference proteome</keyword>
<dbReference type="EMBL" id="JAQQWE010000009">
    <property type="protein sequence ID" value="KAK7941542.1"/>
    <property type="molecule type" value="Genomic_DNA"/>
</dbReference>
<evidence type="ECO:0000313" key="4">
    <source>
        <dbReference type="EMBL" id="KAK7941542.1"/>
    </source>
</evidence>
<name>A0ABR1PX12_9PEZI</name>
<dbReference type="CDD" id="cd05233">
    <property type="entry name" value="SDR_c"/>
    <property type="match status" value="1"/>
</dbReference>
<gene>
    <name evidence="4" type="ORF">PG986_013929</name>
</gene>
<evidence type="ECO:0000256" key="2">
    <source>
        <dbReference type="ARBA" id="ARBA00023002"/>
    </source>
</evidence>
<dbReference type="RefSeq" id="XP_066694294.1">
    <property type="nucleotide sequence ID" value="XM_066850151.1"/>
</dbReference>
<dbReference type="PRINTS" id="PR00081">
    <property type="entry name" value="GDHRDH"/>
</dbReference>
<dbReference type="PRINTS" id="PR00080">
    <property type="entry name" value="SDRFAMILY"/>
</dbReference>
<dbReference type="Gene3D" id="3.40.50.720">
    <property type="entry name" value="NAD(P)-binding Rossmann-like Domain"/>
    <property type="match status" value="1"/>
</dbReference>
<sequence>MDPAGPFGFPPATGANFTQTIHQKVPPALKPSVQPLPTPFVVAITGASGGPGRAAAEVFAQAGATGLVLTARSIAGLEETKRICERASSSTKTKNQNPLKATLVVGSVGNEADAQKLATAVRDEHDGRLNMLINNAGVVSTDESAWGPFDKIRPDQFEVPMQTNYVGRFLTMQALLPALMASPGKGTVVNVTSICSHLTSPGHGAPGYNISALASNRLTEMAAEVYAVDGGTGPVFYSVHPGAVATHMPVGASKELFEAMCTDEADLCGAVCLWLGRNRPGWLNGRYISATWDMAELQARKDEIVGAIS</sequence>
<dbReference type="InterPro" id="IPR002347">
    <property type="entry name" value="SDR_fam"/>
</dbReference>
<evidence type="ECO:0000256" key="3">
    <source>
        <dbReference type="RuleBase" id="RU000363"/>
    </source>
</evidence>
<proteinExistence type="inferred from homology"/>
<protein>
    <submittedName>
        <fullName evidence="4">NAD(P)-binding protein</fullName>
    </submittedName>
</protein>
<dbReference type="Pfam" id="PF00106">
    <property type="entry name" value="adh_short"/>
    <property type="match status" value="1"/>
</dbReference>
<dbReference type="GeneID" id="92083213"/>
<comment type="caution">
    <text evidence="4">The sequence shown here is derived from an EMBL/GenBank/DDBJ whole genome shotgun (WGS) entry which is preliminary data.</text>
</comment>